<dbReference type="CDD" id="cd08983">
    <property type="entry name" value="GH43_Bt3655-like"/>
    <property type="match status" value="1"/>
</dbReference>
<dbReference type="EMBL" id="CAJMWX010001038">
    <property type="protein sequence ID" value="CAE6449862.1"/>
    <property type="molecule type" value="Genomic_DNA"/>
</dbReference>
<comment type="caution">
    <text evidence="2">The sequence shown here is derived from an EMBL/GenBank/DDBJ whole genome shotgun (WGS) entry which is preliminary data.</text>
</comment>
<dbReference type="EMBL" id="CAJMWY010001479">
    <property type="protein sequence ID" value="CAE6468570.1"/>
    <property type="molecule type" value="Genomic_DNA"/>
</dbReference>
<protein>
    <recommendedName>
        <fullName evidence="4">Glycoside hydrolase family 43 protein</fullName>
    </recommendedName>
</protein>
<evidence type="ECO:0000313" key="2">
    <source>
        <dbReference type="EMBL" id="CAE6468570.1"/>
    </source>
</evidence>
<evidence type="ECO:0000313" key="3">
    <source>
        <dbReference type="Proteomes" id="UP000663861"/>
    </source>
</evidence>
<organism evidence="2 3">
    <name type="scientific">Rhizoctonia solani</name>
    <dbReference type="NCBI Taxonomy" id="456999"/>
    <lineage>
        <taxon>Eukaryota</taxon>
        <taxon>Fungi</taxon>
        <taxon>Dikarya</taxon>
        <taxon>Basidiomycota</taxon>
        <taxon>Agaricomycotina</taxon>
        <taxon>Agaricomycetes</taxon>
        <taxon>Cantharellales</taxon>
        <taxon>Ceratobasidiaceae</taxon>
        <taxon>Rhizoctonia</taxon>
    </lineage>
</organism>
<accession>A0A8H3GVK5</accession>
<dbReference type="Proteomes" id="UP000663888">
    <property type="component" value="Unassembled WGS sequence"/>
</dbReference>
<sequence>TKGVRDPSIIQSQDGTKFWLLATDLKIHGNGNWDAAVRTVPDGLVEVSPPTAGNTWAPEAIWDPQQETYVVFWASSLYAVNDTAHTGSLYQRILKSTTIDFKTFTAAQIYIDYGWTVIDTTMVHDTSTGTYYRFNKDILSPGGDTPDSKFVTQEKSNSVTGAWTGVSVGIGKGVVTRGEGPTVFKSNTVANKWHMLIDENGGRGYVPLETTNISAGIWTASTNYVLPGRPRHGSIIPIRSTQH</sequence>
<dbReference type="PANTHER" id="PTHR43301">
    <property type="entry name" value="ARABINAN ENDO-1,5-ALPHA-L-ARABINOSIDASE"/>
    <property type="match status" value="1"/>
</dbReference>
<gene>
    <name evidence="1" type="ORF">RDB_LOCUS66050</name>
    <name evidence="2" type="ORF">RDB_LOCUS78139</name>
</gene>
<dbReference type="InterPro" id="IPR023296">
    <property type="entry name" value="Glyco_hydro_beta-prop_sf"/>
</dbReference>
<evidence type="ECO:0000313" key="1">
    <source>
        <dbReference type="EMBL" id="CAE6449862.1"/>
    </source>
</evidence>
<name>A0A8H3GVK5_9AGAM</name>
<proteinExistence type="predicted"/>
<feature type="non-terminal residue" evidence="2">
    <location>
        <position position="243"/>
    </location>
</feature>
<dbReference type="SUPFAM" id="SSF75005">
    <property type="entry name" value="Arabinanase/levansucrase/invertase"/>
    <property type="match status" value="1"/>
</dbReference>
<dbReference type="Gene3D" id="2.115.10.20">
    <property type="entry name" value="Glycosyl hydrolase domain, family 43"/>
    <property type="match status" value="1"/>
</dbReference>
<evidence type="ECO:0008006" key="4">
    <source>
        <dbReference type="Google" id="ProtNLM"/>
    </source>
</evidence>
<dbReference type="AlphaFoldDB" id="A0A8H3GVK5"/>
<dbReference type="Proteomes" id="UP000663861">
    <property type="component" value="Unassembled WGS sequence"/>
</dbReference>
<dbReference type="PANTHER" id="PTHR43301:SF3">
    <property type="entry name" value="ARABINAN ENDO-1,5-ALPHA-L-ARABINOSIDASE A-RELATED"/>
    <property type="match status" value="1"/>
</dbReference>
<dbReference type="InterPro" id="IPR050727">
    <property type="entry name" value="GH43_arabinanases"/>
</dbReference>
<reference evidence="2" key="1">
    <citation type="submission" date="2021-01" db="EMBL/GenBank/DDBJ databases">
        <authorList>
            <person name="Kaushik A."/>
        </authorList>
    </citation>
    <scope>NUCLEOTIDE SEQUENCE</scope>
    <source>
        <strain evidence="1">AG4-R118</strain>
        <strain evidence="2">AG4-RS23</strain>
    </source>
</reference>